<feature type="transmembrane region" description="Helical" evidence="1">
    <location>
        <begin position="354"/>
        <end position="375"/>
    </location>
</feature>
<keyword evidence="1" id="KW-0812">Transmembrane</keyword>
<name>A0A4Q7S4B4_9BURK</name>
<feature type="transmembrane region" description="Helical" evidence="1">
    <location>
        <begin position="15"/>
        <end position="37"/>
    </location>
</feature>
<feature type="transmembrane region" description="Helical" evidence="1">
    <location>
        <begin position="158"/>
        <end position="178"/>
    </location>
</feature>
<feature type="domain" description="PepSY" evidence="2">
    <location>
        <begin position="260"/>
        <end position="322"/>
    </location>
</feature>
<dbReference type="InterPro" id="IPR025711">
    <property type="entry name" value="PepSY"/>
</dbReference>
<keyword evidence="1" id="KW-0472">Membrane</keyword>
<evidence type="ECO:0000313" key="3">
    <source>
        <dbReference type="EMBL" id="RZT41304.1"/>
    </source>
</evidence>
<dbReference type="PANTHER" id="PTHR34219">
    <property type="entry name" value="IRON-REGULATED INNER MEMBRANE PROTEIN-RELATED"/>
    <property type="match status" value="1"/>
</dbReference>
<feature type="transmembrane region" description="Helical" evidence="1">
    <location>
        <begin position="208"/>
        <end position="227"/>
    </location>
</feature>
<keyword evidence="4" id="KW-1185">Reference proteome</keyword>
<dbReference type="PANTHER" id="PTHR34219:SF3">
    <property type="entry name" value="BLL7967 PROTEIN"/>
    <property type="match status" value="1"/>
</dbReference>
<dbReference type="Pfam" id="PF03929">
    <property type="entry name" value="PepSY_TM"/>
    <property type="match status" value="1"/>
</dbReference>
<gene>
    <name evidence="3" type="ORF">EV147_0291</name>
</gene>
<reference evidence="3 4" key="1">
    <citation type="journal article" date="2015" name="Stand. Genomic Sci.">
        <title>Genomic Encyclopedia of Bacterial and Archaeal Type Strains, Phase III: the genomes of soil and plant-associated and newly described type strains.</title>
        <authorList>
            <person name="Whitman W.B."/>
            <person name="Woyke T."/>
            <person name="Klenk H.P."/>
            <person name="Zhou Y."/>
            <person name="Lilburn T.G."/>
            <person name="Beck B.J."/>
            <person name="De Vos P."/>
            <person name="Vandamme P."/>
            <person name="Eisen J.A."/>
            <person name="Garrity G."/>
            <person name="Hugenholtz P."/>
            <person name="Kyrpides N.C."/>
        </authorList>
    </citation>
    <scope>NUCLEOTIDE SEQUENCE [LARGE SCALE GENOMIC DNA]</scope>
    <source>
        <strain evidence="3 4">ASC-9842</strain>
    </source>
</reference>
<protein>
    <submittedName>
        <fullName evidence="3">Putative iron-regulated membrane protein</fullName>
    </submittedName>
</protein>
<dbReference type="OrthoDB" id="7238323at2"/>
<keyword evidence="1" id="KW-1133">Transmembrane helix</keyword>
<dbReference type="InterPro" id="IPR005625">
    <property type="entry name" value="PepSY-ass_TM"/>
</dbReference>
<evidence type="ECO:0000256" key="1">
    <source>
        <dbReference type="SAM" id="Phobius"/>
    </source>
</evidence>
<dbReference type="Proteomes" id="UP000291078">
    <property type="component" value="Unassembled WGS sequence"/>
</dbReference>
<dbReference type="Pfam" id="PF03413">
    <property type="entry name" value="PepSY"/>
    <property type="match status" value="1"/>
</dbReference>
<evidence type="ECO:0000313" key="4">
    <source>
        <dbReference type="Proteomes" id="UP000291078"/>
    </source>
</evidence>
<accession>A0A4Q7S4B4</accession>
<evidence type="ECO:0000259" key="2">
    <source>
        <dbReference type="Pfam" id="PF03413"/>
    </source>
</evidence>
<dbReference type="AlphaFoldDB" id="A0A4Q7S4B4"/>
<dbReference type="EMBL" id="SGXM01000001">
    <property type="protein sequence ID" value="RZT41304.1"/>
    <property type="molecule type" value="Genomic_DNA"/>
</dbReference>
<dbReference type="RefSeq" id="WP_130389357.1">
    <property type="nucleotide sequence ID" value="NZ_SGXM01000001.1"/>
</dbReference>
<proteinExistence type="predicted"/>
<comment type="caution">
    <text evidence="3">The sequence shown here is derived from an EMBL/GenBank/DDBJ whole genome shotgun (WGS) entry which is preliminary data.</text>
</comment>
<organism evidence="3 4">
    <name type="scientific">Cupriavidus agavae</name>
    <dbReference type="NCBI Taxonomy" id="1001822"/>
    <lineage>
        <taxon>Bacteria</taxon>
        <taxon>Pseudomonadati</taxon>
        <taxon>Pseudomonadota</taxon>
        <taxon>Betaproteobacteria</taxon>
        <taxon>Burkholderiales</taxon>
        <taxon>Burkholderiaceae</taxon>
        <taxon>Cupriavidus</taxon>
    </lineage>
</organism>
<sequence length="409" mass="44979">MVSGRLRIVLVKLHLYLGLVFGLLFVMLGLTGTVLSWRDEIDKWLNPDLLQATSATRVPVGAATVETVTAKLLADPQYGKPNLLMLPIEEHDVFIAYYPIKGPQASAGRSRQVMVDPITLAVKGERLWGVPGLSRQQLIPTLFHLHRYLLSGDTGKTIIGVTGMTLLLTVLLGVGLWWPKSNRRAWKQSVRITHGGSWPRFNYSFHRAAGIFVAPVLAVTAFSGWYLNLPKWVTPIIASVATVSPAVKHQSDPPPAGTHAITPAQAMTAAQRQYPGALVTRVGLPRKPGDAYEIRLRQEGEIRGGSGATRLWLDAYSGRPLGARDPLDAAPGDTIINWLFPLHTGEAFGTYGRVFITVFGLAPLAFAMTGVLIWWKRRSGHRRHVERERGRIVPLSRLAGEGRKQSDKP</sequence>